<comment type="caution">
    <text evidence="2">The sequence shown here is derived from an EMBL/GenBank/DDBJ whole genome shotgun (WGS) entry which is preliminary data.</text>
</comment>
<evidence type="ECO:0000259" key="1">
    <source>
        <dbReference type="Pfam" id="PF24831"/>
    </source>
</evidence>
<evidence type="ECO:0000313" key="3">
    <source>
        <dbReference type="Proteomes" id="UP000185596"/>
    </source>
</evidence>
<feature type="domain" description="DUF7715" evidence="1">
    <location>
        <begin position="5"/>
        <end position="132"/>
    </location>
</feature>
<sequence length="147" mass="16243">MPSLTVFVATTRTQGRRANDFAHIEGPELVDLAMTCDRDRGNPDGGCGCARAFTGLDSGRGTTTAEVAVRDLTLVQYRNIFHRRLVAFGFDDDPDLRREAEQAADEMAHIAARWPVGAVVERRGDTIAVRAWPTTSTNGRRNLRQSR</sequence>
<dbReference type="Proteomes" id="UP000185596">
    <property type="component" value="Unassembled WGS sequence"/>
</dbReference>
<dbReference type="STRING" id="1912961.BU204_34305"/>
<protein>
    <recommendedName>
        <fullName evidence="1">DUF7715 domain-containing protein</fullName>
    </recommendedName>
</protein>
<accession>A0A1Q8C2G2</accession>
<evidence type="ECO:0000313" key="2">
    <source>
        <dbReference type="EMBL" id="OLF08567.1"/>
    </source>
</evidence>
<dbReference type="RefSeq" id="WP_075129977.1">
    <property type="nucleotide sequence ID" value="NZ_MSIE01000095.1"/>
</dbReference>
<keyword evidence="3" id="KW-1185">Reference proteome</keyword>
<name>A0A1Q8C2G2_9PSEU</name>
<organism evidence="2 3">
    <name type="scientific">Actinophytocola xanthii</name>
    <dbReference type="NCBI Taxonomy" id="1912961"/>
    <lineage>
        <taxon>Bacteria</taxon>
        <taxon>Bacillati</taxon>
        <taxon>Actinomycetota</taxon>
        <taxon>Actinomycetes</taxon>
        <taxon>Pseudonocardiales</taxon>
        <taxon>Pseudonocardiaceae</taxon>
    </lineage>
</organism>
<reference evidence="2 3" key="1">
    <citation type="submission" date="2016-12" db="EMBL/GenBank/DDBJ databases">
        <title>The draft genome sequence of Actinophytocola sp. 11-183.</title>
        <authorList>
            <person name="Wang W."/>
            <person name="Yuan L."/>
        </authorList>
    </citation>
    <scope>NUCLEOTIDE SEQUENCE [LARGE SCALE GENOMIC DNA]</scope>
    <source>
        <strain evidence="2 3">11-183</strain>
    </source>
</reference>
<dbReference type="Pfam" id="PF24831">
    <property type="entry name" value="DUF7715"/>
    <property type="match status" value="1"/>
</dbReference>
<dbReference type="OrthoDB" id="3476326at2"/>
<dbReference type="EMBL" id="MSIE01000095">
    <property type="protein sequence ID" value="OLF08567.1"/>
    <property type="molecule type" value="Genomic_DNA"/>
</dbReference>
<dbReference type="InterPro" id="IPR056132">
    <property type="entry name" value="DUF7715"/>
</dbReference>
<dbReference type="AlphaFoldDB" id="A0A1Q8C2G2"/>
<gene>
    <name evidence="2" type="ORF">BU204_34305</name>
</gene>
<proteinExistence type="predicted"/>